<reference evidence="2 3" key="1">
    <citation type="submission" date="2019-08" db="EMBL/GenBank/DDBJ databases">
        <title>Genome of Aequorivita antarctica SW49 (type strain).</title>
        <authorList>
            <person name="Bowman J.P."/>
        </authorList>
    </citation>
    <scope>NUCLEOTIDE SEQUENCE [LARGE SCALE GENOMIC DNA]</scope>
    <source>
        <strain evidence="2 3">SW49</strain>
    </source>
</reference>
<gene>
    <name evidence="2" type="ORF">ESU54_16700</name>
</gene>
<dbReference type="AlphaFoldDB" id="A0A5C6YW75"/>
<evidence type="ECO:0000313" key="2">
    <source>
        <dbReference type="EMBL" id="TXD71464.1"/>
    </source>
</evidence>
<proteinExistence type="predicted"/>
<dbReference type="Proteomes" id="UP000321497">
    <property type="component" value="Unassembled WGS sequence"/>
</dbReference>
<dbReference type="OrthoDB" id="1376449at2"/>
<keyword evidence="1" id="KW-0812">Transmembrane</keyword>
<protein>
    <recommendedName>
        <fullName evidence="4">PH domain-containing protein</fullName>
    </recommendedName>
</protein>
<keyword evidence="1" id="KW-0472">Membrane</keyword>
<evidence type="ECO:0000256" key="1">
    <source>
        <dbReference type="SAM" id="Phobius"/>
    </source>
</evidence>
<keyword evidence="3" id="KW-1185">Reference proteome</keyword>
<name>A0A5C6YW75_9FLAO</name>
<comment type="caution">
    <text evidence="2">The sequence shown here is derived from an EMBL/GenBank/DDBJ whole genome shotgun (WGS) entry which is preliminary data.</text>
</comment>
<sequence>MSERKGPHFGIFLSFIFFWGIGFYMLRIILWNTFGREVLTFEDDKISYEADYRYFRDGKTSISTKDIEVVAVPTIDESAKLGILIFTNENQHIDTVLRVPFDKMTELAAEVNNRY</sequence>
<feature type="transmembrane region" description="Helical" evidence="1">
    <location>
        <begin position="6"/>
        <end position="26"/>
    </location>
</feature>
<dbReference type="EMBL" id="VORT01000018">
    <property type="protein sequence ID" value="TXD71464.1"/>
    <property type="molecule type" value="Genomic_DNA"/>
</dbReference>
<dbReference type="RefSeq" id="WP_146744043.1">
    <property type="nucleotide sequence ID" value="NZ_UEGI01000023.1"/>
</dbReference>
<accession>A0A5C6YW75</accession>
<evidence type="ECO:0000313" key="3">
    <source>
        <dbReference type="Proteomes" id="UP000321497"/>
    </source>
</evidence>
<organism evidence="2 3">
    <name type="scientific">Aequorivita antarctica</name>
    <dbReference type="NCBI Taxonomy" id="153266"/>
    <lineage>
        <taxon>Bacteria</taxon>
        <taxon>Pseudomonadati</taxon>
        <taxon>Bacteroidota</taxon>
        <taxon>Flavobacteriia</taxon>
        <taxon>Flavobacteriales</taxon>
        <taxon>Flavobacteriaceae</taxon>
        <taxon>Aequorivita</taxon>
    </lineage>
</organism>
<evidence type="ECO:0008006" key="4">
    <source>
        <dbReference type="Google" id="ProtNLM"/>
    </source>
</evidence>
<keyword evidence="1" id="KW-1133">Transmembrane helix</keyword>